<keyword evidence="11" id="KW-0411">Iron-sulfur</keyword>
<evidence type="ECO:0000256" key="7">
    <source>
        <dbReference type="ARBA" id="ARBA00022723"/>
    </source>
</evidence>
<dbReference type="GO" id="GO:0046872">
    <property type="term" value="F:metal ion binding"/>
    <property type="evidence" value="ECO:0007669"/>
    <property type="project" value="UniProtKB-UniRule"/>
</dbReference>
<gene>
    <name evidence="16" type="primary">yfhQ</name>
    <name evidence="16" type="ORF">PCLFYP37_00513</name>
</gene>
<proteinExistence type="inferred from homology"/>
<evidence type="ECO:0000256" key="2">
    <source>
        <dbReference type="ARBA" id="ARBA00002933"/>
    </source>
</evidence>
<dbReference type="PANTHER" id="PTHR42944:SF1">
    <property type="entry name" value="ADENINE DNA GLYCOSYLASE"/>
    <property type="match status" value="1"/>
</dbReference>
<name>A0A6N3GPV1_9BACT</name>
<dbReference type="Pfam" id="PF14815">
    <property type="entry name" value="NUDIX_4"/>
    <property type="match status" value="1"/>
</dbReference>
<dbReference type="Pfam" id="PF00730">
    <property type="entry name" value="HhH-GPD"/>
    <property type="match status" value="1"/>
</dbReference>
<keyword evidence="9 16" id="KW-0378">Hydrolase</keyword>
<dbReference type="Gene3D" id="1.10.1670.10">
    <property type="entry name" value="Helix-hairpin-Helix base-excision DNA repair enzymes (C-terminal)"/>
    <property type="match status" value="1"/>
</dbReference>
<dbReference type="InterPro" id="IPR003265">
    <property type="entry name" value="HhH-GPD_domain"/>
</dbReference>
<evidence type="ECO:0000256" key="9">
    <source>
        <dbReference type="ARBA" id="ARBA00022801"/>
    </source>
</evidence>
<protein>
    <recommendedName>
        <fullName evidence="5 14">Adenine DNA glycosylase</fullName>
        <ecNumber evidence="4 14">3.2.2.31</ecNumber>
    </recommendedName>
</protein>
<comment type="function">
    <text evidence="2">Adenine glycosylase active on G-A mispairs. MutY also corrects error-prone DNA synthesis past GO lesions which are due to the oxidatively damaged form of guanine: 7,8-dihydro-8-oxoguanine (8-oxo-dGTP).</text>
</comment>
<organism evidence="16">
    <name type="scientific">Paraprevotella clara</name>
    <dbReference type="NCBI Taxonomy" id="454154"/>
    <lineage>
        <taxon>Bacteria</taxon>
        <taxon>Pseudomonadati</taxon>
        <taxon>Bacteroidota</taxon>
        <taxon>Bacteroidia</taxon>
        <taxon>Bacteroidales</taxon>
        <taxon>Prevotellaceae</taxon>
        <taxon>Paraprevotella</taxon>
    </lineage>
</organism>
<dbReference type="CDD" id="cd00056">
    <property type="entry name" value="ENDO3c"/>
    <property type="match status" value="1"/>
</dbReference>
<dbReference type="SMART" id="SM00478">
    <property type="entry name" value="ENDO3c"/>
    <property type="match status" value="1"/>
</dbReference>
<dbReference type="InterPro" id="IPR005760">
    <property type="entry name" value="A/G_AdeGlyc_MutY"/>
</dbReference>
<sequence>MKDYNFAYKLLAWYHENRRILPWRDTHDPYIIWISEIILQQTRVVQGYDYFLRFMNRFPDVDALAAASEDEVLKCWQGLGYYSRARNLHAAARQIVEWGGFPERYENIRQLKGVGDYTAAAIASFAFGLPHAVVDGNVYRVLSRYYGIEEPIDTGYGKKYFAALAQELLPEGKEAADYNQAVMDFGAMQCVPKSPKCEDCPLVDGCAAFRDRRIQELPVKSRALTVTERYLHYMYIEVGGEVAVFRRESNDIWKGLYEPFLIETPAACAPENLLNDEKVPSFIRSDKAVKTYLCGGVRHQLTHRTLICDFYKVELADRPDDFGRSVCWVKKEELSNYAFPRLVVMLFEKFGLW</sequence>
<dbReference type="PROSITE" id="PS00764">
    <property type="entry name" value="ENDONUCLEASE_III_1"/>
    <property type="match status" value="1"/>
</dbReference>
<evidence type="ECO:0000256" key="1">
    <source>
        <dbReference type="ARBA" id="ARBA00000843"/>
    </source>
</evidence>
<dbReference type="InterPro" id="IPR003651">
    <property type="entry name" value="Endonuclease3_FeS-loop_motif"/>
</dbReference>
<dbReference type="Pfam" id="PF10576">
    <property type="entry name" value="EndIII_4Fe-2S"/>
    <property type="match status" value="1"/>
</dbReference>
<accession>A0A6N3GPV1</accession>
<dbReference type="NCBIfam" id="TIGR01084">
    <property type="entry name" value="mutY"/>
    <property type="match status" value="1"/>
</dbReference>
<dbReference type="GO" id="GO:0051539">
    <property type="term" value="F:4 iron, 4 sulfur cluster binding"/>
    <property type="evidence" value="ECO:0007669"/>
    <property type="project" value="UniProtKB-UniRule"/>
</dbReference>
<evidence type="ECO:0000256" key="4">
    <source>
        <dbReference type="ARBA" id="ARBA00012045"/>
    </source>
</evidence>
<keyword evidence="7" id="KW-0479">Metal-binding</keyword>
<comment type="catalytic activity">
    <reaction evidence="1 14">
        <text>Hydrolyzes free adenine bases from 7,8-dihydro-8-oxoguanine:adenine mismatched double-stranded DNA, leaving an apurinic site.</text>
        <dbReference type="EC" id="3.2.2.31"/>
    </reaction>
</comment>
<evidence type="ECO:0000256" key="10">
    <source>
        <dbReference type="ARBA" id="ARBA00023004"/>
    </source>
</evidence>
<evidence type="ECO:0000256" key="8">
    <source>
        <dbReference type="ARBA" id="ARBA00022763"/>
    </source>
</evidence>
<dbReference type="GO" id="GO:0006284">
    <property type="term" value="P:base-excision repair"/>
    <property type="evidence" value="ECO:0007669"/>
    <property type="project" value="UniProtKB-UniRule"/>
</dbReference>
<dbReference type="InterPro" id="IPR029119">
    <property type="entry name" value="MutY_C"/>
</dbReference>
<dbReference type="Gene3D" id="3.90.79.10">
    <property type="entry name" value="Nucleoside Triphosphate Pyrophosphohydrolase"/>
    <property type="match status" value="1"/>
</dbReference>
<evidence type="ECO:0000256" key="6">
    <source>
        <dbReference type="ARBA" id="ARBA00022485"/>
    </source>
</evidence>
<evidence type="ECO:0000256" key="14">
    <source>
        <dbReference type="RuleBase" id="RU365096"/>
    </source>
</evidence>
<dbReference type="GO" id="GO:0034039">
    <property type="term" value="F:8-oxo-7,8-dihydroguanine DNA N-glycosylase activity"/>
    <property type="evidence" value="ECO:0007669"/>
    <property type="project" value="TreeGrafter"/>
</dbReference>
<keyword evidence="8 14" id="KW-0227">DNA damage</keyword>
<comment type="similarity">
    <text evidence="3 14">Belongs to the Nth/MutY family.</text>
</comment>
<dbReference type="PANTHER" id="PTHR42944">
    <property type="entry name" value="ADENINE DNA GLYCOSYLASE"/>
    <property type="match status" value="1"/>
</dbReference>
<dbReference type="RefSeq" id="WP_412441564.1">
    <property type="nucleotide sequence ID" value="NZ_CACRUT010000031.1"/>
</dbReference>
<dbReference type="InterPro" id="IPR004035">
    <property type="entry name" value="Endouclease-III_FeS-bd_BS"/>
</dbReference>
<dbReference type="GO" id="GO:0035485">
    <property type="term" value="F:adenine/guanine mispair binding"/>
    <property type="evidence" value="ECO:0007669"/>
    <property type="project" value="TreeGrafter"/>
</dbReference>
<dbReference type="InterPro" id="IPR044298">
    <property type="entry name" value="MIG/MutY"/>
</dbReference>
<dbReference type="SUPFAM" id="SSF55811">
    <property type="entry name" value="Nudix"/>
    <property type="match status" value="1"/>
</dbReference>
<evidence type="ECO:0000256" key="13">
    <source>
        <dbReference type="ARBA" id="ARBA00023295"/>
    </source>
</evidence>
<dbReference type="AlphaFoldDB" id="A0A6N3GPV1"/>
<keyword evidence="6" id="KW-0004">4Fe-4S</keyword>
<reference evidence="16" key="1">
    <citation type="submission" date="2019-11" db="EMBL/GenBank/DDBJ databases">
        <authorList>
            <person name="Feng L."/>
        </authorList>
    </citation>
    <scope>NUCLEOTIDE SEQUENCE</scope>
    <source>
        <strain evidence="16">PclaraLFYP37</strain>
    </source>
</reference>
<feature type="domain" description="HhH-GPD" evidence="15">
    <location>
        <begin position="38"/>
        <end position="188"/>
    </location>
</feature>
<evidence type="ECO:0000259" key="15">
    <source>
        <dbReference type="SMART" id="SM00478"/>
    </source>
</evidence>
<dbReference type="EMBL" id="CACRUT010000031">
    <property type="protein sequence ID" value="VYU65983.1"/>
    <property type="molecule type" value="Genomic_DNA"/>
</dbReference>
<dbReference type="GO" id="GO:0000701">
    <property type="term" value="F:purine-specific mismatch base pair DNA N-glycosylase activity"/>
    <property type="evidence" value="ECO:0007669"/>
    <property type="project" value="UniProtKB-EC"/>
</dbReference>
<dbReference type="FunFam" id="1.10.340.30:FF:000002">
    <property type="entry name" value="Adenine DNA glycosylase"/>
    <property type="match status" value="1"/>
</dbReference>
<dbReference type="InterPro" id="IPR023170">
    <property type="entry name" value="HhH_base_excis_C"/>
</dbReference>
<evidence type="ECO:0000256" key="5">
    <source>
        <dbReference type="ARBA" id="ARBA00022023"/>
    </source>
</evidence>
<dbReference type="InterPro" id="IPR011257">
    <property type="entry name" value="DNA_glycosylase"/>
</dbReference>
<dbReference type="CDD" id="cd03431">
    <property type="entry name" value="NUDIX_DNA_Glycosylase_C-MutY"/>
    <property type="match status" value="1"/>
</dbReference>
<keyword evidence="12" id="KW-0234">DNA repair</keyword>
<comment type="cofactor">
    <cofactor evidence="14">
        <name>[4Fe-4S] cluster</name>
        <dbReference type="ChEBI" id="CHEBI:49883"/>
    </cofactor>
    <text evidence="14">Binds 1 [4Fe-4S] cluster.</text>
</comment>
<dbReference type="EC" id="3.2.2.31" evidence="4 14"/>
<dbReference type="Gene3D" id="1.10.340.30">
    <property type="entry name" value="Hypothetical protein, domain 2"/>
    <property type="match status" value="1"/>
</dbReference>
<keyword evidence="10 14" id="KW-0408">Iron</keyword>
<evidence type="ECO:0000256" key="12">
    <source>
        <dbReference type="ARBA" id="ARBA00023204"/>
    </source>
</evidence>
<keyword evidence="13 14" id="KW-0326">Glycosidase</keyword>
<dbReference type="InterPro" id="IPR015797">
    <property type="entry name" value="NUDIX_hydrolase-like_dom_sf"/>
</dbReference>
<evidence type="ECO:0000256" key="11">
    <source>
        <dbReference type="ARBA" id="ARBA00023014"/>
    </source>
</evidence>
<dbReference type="GO" id="GO:0032357">
    <property type="term" value="F:oxidized purine DNA binding"/>
    <property type="evidence" value="ECO:0007669"/>
    <property type="project" value="TreeGrafter"/>
</dbReference>
<dbReference type="SUPFAM" id="SSF48150">
    <property type="entry name" value="DNA-glycosylase"/>
    <property type="match status" value="1"/>
</dbReference>
<evidence type="ECO:0000313" key="16">
    <source>
        <dbReference type="EMBL" id="VYU65983.1"/>
    </source>
</evidence>
<dbReference type="GO" id="GO:0006298">
    <property type="term" value="P:mismatch repair"/>
    <property type="evidence" value="ECO:0007669"/>
    <property type="project" value="TreeGrafter"/>
</dbReference>
<evidence type="ECO:0000256" key="3">
    <source>
        <dbReference type="ARBA" id="ARBA00008343"/>
    </source>
</evidence>